<accession>A0AAD8XTS3</accession>
<evidence type="ECO:0000313" key="1">
    <source>
        <dbReference type="EMBL" id="KAK1733357.1"/>
    </source>
</evidence>
<gene>
    <name evidence="1" type="ORF">QTG54_015916</name>
</gene>
<evidence type="ECO:0000313" key="2">
    <source>
        <dbReference type="Proteomes" id="UP001224775"/>
    </source>
</evidence>
<dbReference type="PANTHER" id="PTHR45661:SF3">
    <property type="entry name" value="IG-LIKE DOMAIN-CONTAINING PROTEIN"/>
    <property type="match status" value="1"/>
</dbReference>
<dbReference type="Proteomes" id="UP001224775">
    <property type="component" value="Unassembled WGS sequence"/>
</dbReference>
<dbReference type="EMBL" id="JATAAI010000050">
    <property type="protein sequence ID" value="KAK1733357.1"/>
    <property type="molecule type" value="Genomic_DNA"/>
</dbReference>
<dbReference type="InterPro" id="IPR032675">
    <property type="entry name" value="LRR_dom_sf"/>
</dbReference>
<sequence length="343" mass="37972">MWDLILGKYVVGEEKGKGVKIFPKTKTNNANETKKEVKRGKVSSIQLLQLMMMAADGWYVYNGREAVPLGVTRVRIHESLTVIPADAFDGNRSIEELECHDRVKTVGERAFCNCPSLRLVRMPGVEVVERGAFSCCKALADVECGKLEIIGGGAFWRCTSLTSINLPSAKIVELYAFSNCTALTNVEFGKELESIRGGAFYSCTSLERITIPLKEGMITADNIFQGCKKLVRVDLVEGEVLRDTTAALLLEEWRNDMNDKLGAINQILPTIPAGDDYYVGGKAMAIRRRIRSVLGKIVQYKAQHRSLLNEAATTLQLASPNDVVLENVLPFLKLPSYTFEGED</sequence>
<dbReference type="InterPro" id="IPR053139">
    <property type="entry name" value="Surface_bspA-like"/>
</dbReference>
<protein>
    <submittedName>
        <fullName evidence="1">Leucine-rich repeat domain-containing protein</fullName>
    </submittedName>
</protein>
<dbReference type="Gene3D" id="3.80.10.10">
    <property type="entry name" value="Ribonuclease Inhibitor"/>
    <property type="match status" value="1"/>
</dbReference>
<dbReference type="InterPro" id="IPR026906">
    <property type="entry name" value="LRR_5"/>
</dbReference>
<dbReference type="PANTHER" id="PTHR45661">
    <property type="entry name" value="SURFACE ANTIGEN"/>
    <property type="match status" value="1"/>
</dbReference>
<keyword evidence="2" id="KW-1185">Reference proteome</keyword>
<name>A0AAD8XTS3_9STRA</name>
<dbReference type="SUPFAM" id="SSF52058">
    <property type="entry name" value="L domain-like"/>
    <property type="match status" value="1"/>
</dbReference>
<dbReference type="Pfam" id="PF13306">
    <property type="entry name" value="LRR_5"/>
    <property type="match status" value="1"/>
</dbReference>
<comment type="caution">
    <text evidence="1">The sequence shown here is derived from an EMBL/GenBank/DDBJ whole genome shotgun (WGS) entry which is preliminary data.</text>
</comment>
<organism evidence="1 2">
    <name type="scientific">Skeletonema marinoi</name>
    <dbReference type="NCBI Taxonomy" id="267567"/>
    <lineage>
        <taxon>Eukaryota</taxon>
        <taxon>Sar</taxon>
        <taxon>Stramenopiles</taxon>
        <taxon>Ochrophyta</taxon>
        <taxon>Bacillariophyta</taxon>
        <taxon>Coscinodiscophyceae</taxon>
        <taxon>Thalassiosirophycidae</taxon>
        <taxon>Thalassiosirales</taxon>
        <taxon>Skeletonemataceae</taxon>
        <taxon>Skeletonema</taxon>
        <taxon>Skeletonema marinoi-dohrnii complex</taxon>
    </lineage>
</organism>
<dbReference type="AlphaFoldDB" id="A0AAD8XTS3"/>
<proteinExistence type="predicted"/>
<reference evidence="1" key="1">
    <citation type="submission" date="2023-06" db="EMBL/GenBank/DDBJ databases">
        <title>Survivors Of The Sea: Transcriptome response of Skeletonema marinoi to long-term dormancy.</title>
        <authorList>
            <person name="Pinder M.I.M."/>
            <person name="Kourtchenko O."/>
            <person name="Robertson E.K."/>
            <person name="Larsson T."/>
            <person name="Maumus F."/>
            <person name="Osuna-Cruz C.M."/>
            <person name="Vancaester E."/>
            <person name="Stenow R."/>
            <person name="Vandepoele K."/>
            <person name="Ploug H."/>
            <person name="Bruchert V."/>
            <person name="Godhe A."/>
            <person name="Topel M."/>
        </authorList>
    </citation>
    <scope>NUCLEOTIDE SEQUENCE</scope>
    <source>
        <strain evidence="1">R05AC</strain>
    </source>
</reference>